<feature type="region of interest" description="Disordered" evidence="1">
    <location>
        <begin position="1"/>
        <end position="70"/>
    </location>
</feature>
<gene>
    <name evidence="2" type="ORF">RHTO0S_10e05116g</name>
</gene>
<feature type="compositionally biased region" description="Basic and acidic residues" evidence="1">
    <location>
        <begin position="44"/>
        <end position="59"/>
    </location>
</feature>
<proteinExistence type="predicted"/>
<name>A0A061B5N1_RHOTO</name>
<evidence type="ECO:0000313" key="2">
    <source>
        <dbReference type="EMBL" id="CDR45110.1"/>
    </source>
</evidence>
<protein>
    <submittedName>
        <fullName evidence="2">RHTO0S10e05116g1_1</fullName>
    </submittedName>
</protein>
<reference evidence="2" key="1">
    <citation type="journal article" date="2014" name="Genome Announc.">
        <title>Draft genome sequence of Rhodosporidium toruloides CECT1137, an oleaginous yeast of biotechnological interest.</title>
        <authorList>
            <person name="Morin N."/>
            <person name="Calcas X."/>
            <person name="Devillers H."/>
            <person name="Durrens P."/>
            <person name="Sherman D.J."/>
            <person name="Nicaud J.-M."/>
            <person name="Neuveglise C."/>
        </authorList>
    </citation>
    <scope>NUCLEOTIDE SEQUENCE</scope>
    <source>
        <strain evidence="2">CECT1137</strain>
    </source>
</reference>
<feature type="compositionally biased region" description="Low complexity" evidence="1">
    <location>
        <begin position="9"/>
        <end position="21"/>
    </location>
</feature>
<evidence type="ECO:0000256" key="1">
    <source>
        <dbReference type="SAM" id="MobiDB-lite"/>
    </source>
</evidence>
<sequence>MQNAEQYRSDASGASSDGTSALFPPFLTPSGNLRIPSSLPYFPARERGEASEPEVRNSDSDDDREGEGDSPAVILGMQMLEAARKTTIQPSQNYAPDETTDTRTSALCIPPPAPLPAPTHLLELKFTACGETLLVPIHEGLWANKSRFLSHLDGNASPAPAILREGQLRIIPLPIIRHSLPFRTVWPVLYQYIHVGSTAAVLQDLLTFPVPPSPLSSDPADVQQHQVGAVVARIERIRRLWLDVVALEADTDIALWDAMDRAWNVLLTELKEGLHGSPTREEPSLSEGELRTT</sequence>
<accession>A0A061B5N1</accession>
<dbReference type="EMBL" id="LK052945">
    <property type="protein sequence ID" value="CDR45110.1"/>
    <property type="molecule type" value="Genomic_DNA"/>
</dbReference>
<dbReference type="AlphaFoldDB" id="A0A061B5N1"/>
<dbReference type="OrthoDB" id="2529011at2759"/>
<organism evidence="2">
    <name type="scientific">Rhodotorula toruloides</name>
    <name type="common">Yeast</name>
    <name type="synonym">Rhodosporidium toruloides</name>
    <dbReference type="NCBI Taxonomy" id="5286"/>
    <lineage>
        <taxon>Eukaryota</taxon>
        <taxon>Fungi</taxon>
        <taxon>Dikarya</taxon>
        <taxon>Basidiomycota</taxon>
        <taxon>Pucciniomycotina</taxon>
        <taxon>Microbotryomycetes</taxon>
        <taxon>Sporidiobolales</taxon>
        <taxon>Sporidiobolaceae</taxon>
        <taxon>Rhodotorula</taxon>
    </lineage>
</organism>